<name>A0A3G7TQW4_9PSED</name>
<organism evidence="1 2">
    <name type="scientific">Pseudomonas chlororaphis</name>
    <dbReference type="NCBI Taxonomy" id="587753"/>
    <lineage>
        <taxon>Bacteria</taxon>
        <taxon>Pseudomonadati</taxon>
        <taxon>Pseudomonadota</taxon>
        <taxon>Gammaproteobacteria</taxon>
        <taxon>Pseudomonadales</taxon>
        <taxon>Pseudomonadaceae</taxon>
        <taxon>Pseudomonas</taxon>
    </lineage>
</organism>
<dbReference type="Proteomes" id="UP000268048">
    <property type="component" value="Chromosome"/>
</dbReference>
<protein>
    <submittedName>
        <fullName evidence="1">Uncharacterized protein</fullName>
    </submittedName>
</protein>
<dbReference type="EMBL" id="CP027753">
    <property type="protein sequence ID" value="AZE48659.1"/>
    <property type="molecule type" value="Genomic_DNA"/>
</dbReference>
<proteinExistence type="predicted"/>
<evidence type="ECO:0000313" key="1">
    <source>
        <dbReference type="EMBL" id="AZE48659.1"/>
    </source>
</evidence>
<evidence type="ECO:0000313" key="2">
    <source>
        <dbReference type="Proteomes" id="UP000268048"/>
    </source>
</evidence>
<gene>
    <name evidence="1" type="ORF">C4K04_2987</name>
</gene>
<dbReference type="AlphaFoldDB" id="A0A3G7TQW4"/>
<sequence length="234" mass="26694">MQDFAKMLAEWKASLCREVDVGSLFTRNNIAHKWKAPWRGLLLRESVAWRTQDLLEQSHTLYMASQLLGARILLRSAFETAAVLIHLNQATRQVVAGMQDFHEFSERTTKLLLGSRDKSTPHESINILTVLNKAGKRYPALEQCYAALSESAHPNFEGMLSGYSESDWMSHLTKFQNRWGILYGSDHLEAMSVCVEIFDAEYNHEWPDAFEALESWIEQNDAILEATKSSVKDV</sequence>
<dbReference type="RefSeq" id="WP_124320574.1">
    <property type="nucleotide sequence ID" value="NZ_CP027753.1"/>
</dbReference>
<accession>A0A3G7TQW4</accession>
<reference evidence="1 2" key="1">
    <citation type="submission" date="2018-03" db="EMBL/GenBank/DDBJ databases">
        <title>Diversity of phytobeneficial traits revealed by whole-genome analysis of worldwide-isolated phenazine-producing Pseudomonas spp.</title>
        <authorList>
            <person name="Biessy A."/>
            <person name="Novinscak A."/>
            <person name="Blom J."/>
            <person name="Leger G."/>
            <person name="Thomashow L.S."/>
            <person name="Cazorla F.M."/>
            <person name="Josic D."/>
            <person name="Filion M."/>
        </authorList>
    </citation>
    <scope>NUCLEOTIDE SEQUENCE [LARGE SCALE GENOMIC DNA]</scope>
    <source>
        <strain evidence="1 2">B25</strain>
    </source>
</reference>